<reference evidence="2 3" key="1">
    <citation type="submission" date="2024-11" db="EMBL/GenBank/DDBJ databases">
        <title>Chromosome-level genome assembly of the freshwater bivalve Anodonta woodiana.</title>
        <authorList>
            <person name="Chen X."/>
        </authorList>
    </citation>
    <scope>NUCLEOTIDE SEQUENCE [LARGE SCALE GENOMIC DNA]</scope>
    <source>
        <strain evidence="2">MN2024</strain>
        <tissue evidence="2">Gills</tissue>
    </source>
</reference>
<proteinExistence type="predicted"/>
<dbReference type="Proteomes" id="UP001634394">
    <property type="component" value="Unassembled WGS sequence"/>
</dbReference>
<name>A0ABD3V292_SINWO</name>
<dbReference type="EMBL" id="JBJQND010000014">
    <property type="protein sequence ID" value="KAL3855771.1"/>
    <property type="molecule type" value="Genomic_DNA"/>
</dbReference>
<evidence type="ECO:0000313" key="2">
    <source>
        <dbReference type="EMBL" id="KAL3855770.1"/>
    </source>
</evidence>
<dbReference type="EMBL" id="JBJQND010000014">
    <property type="protein sequence ID" value="KAL3855770.1"/>
    <property type="molecule type" value="Genomic_DNA"/>
</dbReference>
<dbReference type="SMART" id="SM01265">
    <property type="entry name" value="Mab-21"/>
    <property type="match status" value="1"/>
</dbReference>
<evidence type="ECO:0000259" key="1">
    <source>
        <dbReference type="Pfam" id="PF20266"/>
    </source>
</evidence>
<evidence type="ECO:0000313" key="3">
    <source>
        <dbReference type="Proteomes" id="UP001634394"/>
    </source>
</evidence>
<comment type="caution">
    <text evidence="2">The sequence shown here is derived from an EMBL/GenBank/DDBJ whole genome shotgun (WGS) entry which is preliminary data.</text>
</comment>
<dbReference type="PANTHER" id="PTHR10656">
    <property type="entry name" value="CELL FATE DETERMINING PROTEIN MAB21-RELATED"/>
    <property type="match status" value="1"/>
</dbReference>
<feature type="domain" description="Mab-21-like HhH/H2TH-like" evidence="1">
    <location>
        <begin position="257"/>
        <end position="335"/>
    </location>
</feature>
<sequence length="696" mass="80096">MDEQVPDYYAQISTRLSEVLDNVGYSQADRNRKVMLSIKAELFRRLTSLFSQPLMSCSPYICGSRSEGSTGPDLHSDVDILINNDSCNVVTDYDGREPGKTNFLMVRDVHTPPGYVKLQRVETLSDHTYLSFGRDLYACTDEHGWIRNSVLDQMLAGINQAIAGPAVHYGHSLKLYSSDGVHVLRCSNWPIDGSEWFSRQRHHGWPSEQQIENARKYGCFVTPFGHACSAEKHLEWRVSFALAERALTRSFEDTVMKVYVLLKMIKKTFIEPHLGSAVSTYYCKVCMLWMREKTQPELWRSENLLYCLTLCIRQLLEWVTMGYCPDYFVPENNIYDTKLFGATRFKLLLILKFLLSQDCRFLLAIECCGIGHLLGNCCLQKENEWLRLEELMIDYEIVIGAACECRTHMMRKPVMYWISSVPMLCHALTHAHCSLRVPLRYMLMIVCENVGFHIVSLCKANEKNYSQKDIFSLVHLASKLFSASFSSNAISVGLKLCAMVIENYGQTEICLQHISDHCMNYIYSCTGFEVMDPRVLKYSSMPFIENTEVLTSLELLQSQSSFVVVYQPLEIYIAPVPLRMEMIFRSLITSSVVNHVWPDCAMVDSLLFLRLLTFLNFSKQGNVPYKQDALCDMIHVIRTKPDIPHRDTALNLLGYCFLMENEPKRAFLCFVQSWMIMPYHNAAKFYLGLLFRKIMI</sequence>
<accession>A0ABD3V292</accession>
<dbReference type="PANTHER" id="PTHR10656:SF69">
    <property type="entry name" value="MAB-21-LIKE HHH_H2TH-LIKE DOMAIN-CONTAINING PROTEIN"/>
    <property type="match status" value="1"/>
</dbReference>
<protein>
    <recommendedName>
        <fullName evidence="1">Mab-21-like HhH/H2TH-like domain-containing protein</fullName>
    </recommendedName>
</protein>
<dbReference type="EMBL" id="JBJQND010000014">
    <property type="protein sequence ID" value="KAL3855769.1"/>
    <property type="molecule type" value="Genomic_DNA"/>
</dbReference>
<dbReference type="InterPro" id="IPR024810">
    <property type="entry name" value="MAB21L/cGLR"/>
</dbReference>
<dbReference type="InterPro" id="IPR046906">
    <property type="entry name" value="Mab-21_HhH/H2TH-like"/>
</dbReference>
<dbReference type="Gene3D" id="1.10.1410.40">
    <property type="match status" value="1"/>
</dbReference>
<gene>
    <name evidence="2" type="ORF">ACJMK2_014971</name>
</gene>
<dbReference type="AlphaFoldDB" id="A0ABD3V292"/>
<keyword evidence="3" id="KW-1185">Reference proteome</keyword>
<dbReference type="Pfam" id="PF20266">
    <property type="entry name" value="Mab-21_C"/>
    <property type="match status" value="1"/>
</dbReference>
<organism evidence="2 3">
    <name type="scientific">Sinanodonta woodiana</name>
    <name type="common">Chinese pond mussel</name>
    <name type="synonym">Anodonta woodiana</name>
    <dbReference type="NCBI Taxonomy" id="1069815"/>
    <lineage>
        <taxon>Eukaryota</taxon>
        <taxon>Metazoa</taxon>
        <taxon>Spiralia</taxon>
        <taxon>Lophotrochozoa</taxon>
        <taxon>Mollusca</taxon>
        <taxon>Bivalvia</taxon>
        <taxon>Autobranchia</taxon>
        <taxon>Heteroconchia</taxon>
        <taxon>Palaeoheterodonta</taxon>
        <taxon>Unionida</taxon>
        <taxon>Unionoidea</taxon>
        <taxon>Unionidae</taxon>
        <taxon>Unioninae</taxon>
        <taxon>Sinanodonta</taxon>
    </lineage>
</organism>